<dbReference type="Pfam" id="PF16868">
    <property type="entry name" value="NMT1_3"/>
    <property type="match status" value="1"/>
</dbReference>
<dbReference type="InterPro" id="IPR011852">
    <property type="entry name" value="TRAP_TAXI"/>
</dbReference>
<accession>X1DL55</accession>
<dbReference type="Gene3D" id="3.40.190.10">
    <property type="entry name" value="Periplasmic binding protein-like II"/>
    <property type="match status" value="1"/>
</dbReference>
<sequence>TAYPGYRYIIPANTYPGQTKKVRTIAQPNFLGVRADVDTGAIYLLTKTLFENPDYMKNVHKMGTFITLKNALSGLPAPLHPGAYKYYKEKGLKIPKNLIPPKAR</sequence>
<dbReference type="PANTHER" id="PTHR42941">
    <property type="entry name" value="SLL1037 PROTEIN"/>
    <property type="match status" value="1"/>
</dbReference>
<reference evidence="1" key="1">
    <citation type="journal article" date="2014" name="Front. Microbiol.">
        <title>High frequency of phylogenetically diverse reductive dehalogenase-homologous genes in deep subseafloor sedimentary metagenomes.</title>
        <authorList>
            <person name="Kawai M."/>
            <person name="Futagami T."/>
            <person name="Toyoda A."/>
            <person name="Takaki Y."/>
            <person name="Nishi S."/>
            <person name="Hori S."/>
            <person name="Arai W."/>
            <person name="Tsubouchi T."/>
            <person name="Morono Y."/>
            <person name="Uchiyama I."/>
            <person name="Ito T."/>
            <person name="Fujiyama A."/>
            <person name="Inagaki F."/>
            <person name="Takami H."/>
        </authorList>
    </citation>
    <scope>NUCLEOTIDE SEQUENCE</scope>
    <source>
        <strain evidence="1">Expedition CK06-06</strain>
    </source>
</reference>
<evidence type="ECO:0000313" key="1">
    <source>
        <dbReference type="EMBL" id="GAH21631.1"/>
    </source>
</evidence>
<dbReference type="SUPFAM" id="SSF53850">
    <property type="entry name" value="Periplasmic binding protein-like II"/>
    <property type="match status" value="1"/>
</dbReference>
<dbReference type="NCBIfam" id="TIGR02122">
    <property type="entry name" value="TRAP_TAXI"/>
    <property type="match status" value="1"/>
</dbReference>
<organism evidence="1">
    <name type="scientific">marine sediment metagenome</name>
    <dbReference type="NCBI Taxonomy" id="412755"/>
    <lineage>
        <taxon>unclassified sequences</taxon>
        <taxon>metagenomes</taxon>
        <taxon>ecological metagenomes</taxon>
    </lineage>
</organism>
<dbReference type="AlphaFoldDB" id="X1DL55"/>
<feature type="non-terminal residue" evidence="1">
    <location>
        <position position="1"/>
    </location>
</feature>
<evidence type="ECO:0008006" key="2">
    <source>
        <dbReference type="Google" id="ProtNLM"/>
    </source>
</evidence>
<proteinExistence type="predicted"/>
<gene>
    <name evidence="1" type="ORF">S01H4_64970</name>
</gene>
<protein>
    <recommendedName>
        <fullName evidence="2">C4-dicarboxylate ABC transporter substrate-binding protein</fullName>
    </recommendedName>
</protein>
<dbReference type="PANTHER" id="PTHR42941:SF1">
    <property type="entry name" value="SLL1037 PROTEIN"/>
    <property type="match status" value="1"/>
</dbReference>
<comment type="caution">
    <text evidence="1">The sequence shown here is derived from an EMBL/GenBank/DDBJ whole genome shotgun (WGS) entry which is preliminary data.</text>
</comment>
<dbReference type="EMBL" id="BART01039580">
    <property type="protein sequence ID" value="GAH21631.1"/>
    <property type="molecule type" value="Genomic_DNA"/>
</dbReference>
<name>X1DL55_9ZZZZ</name>